<evidence type="ECO:0000313" key="2">
    <source>
        <dbReference type="EMBL" id="CAG9283599.1"/>
    </source>
</evidence>
<proteinExistence type="predicted"/>
<gene>
    <name evidence="2" type="ORF">PTTT1_LOCUS23331</name>
</gene>
<feature type="region of interest" description="Disordered" evidence="1">
    <location>
        <begin position="1"/>
        <end position="22"/>
    </location>
</feature>
<name>A0A8J9X3L5_PHATR</name>
<dbReference type="Pfam" id="PF10184">
    <property type="entry name" value="DUF2358"/>
    <property type="match status" value="1"/>
</dbReference>
<accession>A0A8J9X3L5</accession>
<dbReference type="EMBL" id="OU594960">
    <property type="protein sequence ID" value="CAG9283599.1"/>
    <property type="molecule type" value="Genomic_DNA"/>
</dbReference>
<feature type="compositionally biased region" description="Polar residues" evidence="1">
    <location>
        <begin position="12"/>
        <end position="21"/>
    </location>
</feature>
<reference evidence="2" key="1">
    <citation type="submission" date="2022-02" db="EMBL/GenBank/DDBJ databases">
        <authorList>
            <person name="Giguere J D."/>
        </authorList>
    </citation>
    <scope>NUCLEOTIDE SEQUENCE</scope>
    <source>
        <strain evidence="2">CCAP 1055/1</strain>
    </source>
</reference>
<evidence type="ECO:0000256" key="1">
    <source>
        <dbReference type="SAM" id="MobiDB-lite"/>
    </source>
</evidence>
<protein>
    <submittedName>
        <fullName evidence="2">Uncharacterized protein</fullName>
    </submittedName>
</protein>
<dbReference type="InterPro" id="IPR018790">
    <property type="entry name" value="DUF2358"/>
</dbReference>
<sequence>MPNVDAWLATPTGRTTSTQRIGSVAPSIPSRGTLTTHLLAQPQKQRRQVDSSEAVLEEEKMVKVEGSQFFGGNKEKEEFFDPVAEAEAGIATFVPDTTSDAVDTILPKATTYDRFMDRDAFLDIDVAALAQSLQVQINAALYEGAEIPADASSQQYTYVSSALEWTTPLSRKGDGGLSPLQELEAALEFYRRLDVAVVSGTRVSDSTFVLRWTISLAWPIFWEPRVLITGTSEVTVNERKQITRQVDSLDDTDLTASIARQVFPRFWDVYHIGMTPSTEVMPKLSVKTSPLAPYKVYDIPPQLVLQPTMKDLGTREDNNAGLIPNHGFSCVVKTMGPQKQRYVPTSPTEVQIRPGSDGNVNLKWTIPLGVEFLTNPSLLLPQPDQETPENIDPDAKYVLQPRRQVATVPYAGGPQDVAIASIRKRFFEQIVKDGLQPKLDESGRPLFFFWQNSVKTCFTEEGLGMAVYEYRPDIAKANEVGIELQVSDEPKPTLRS</sequence>
<dbReference type="AlphaFoldDB" id="A0A8J9X3L5"/>
<organism evidence="2">
    <name type="scientific">Phaeodactylum tricornutum</name>
    <name type="common">Diatom</name>
    <dbReference type="NCBI Taxonomy" id="2850"/>
    <lineage>
        <taxon>Eukaryota</taxon>
        <taxon>Sar</taxon>
        <taxon>Stramenopiles</taxon>
        <taxon>Ochrophyta</taxon>
        <taxon>Bacillariophyta</taxon>
        <taxon>Bacillariophyceae</taxon>
        <taxon>Bacillariophycidae</taxon>
        <taxon>Naviculales</taxon>
        <taxon>Phaeodactylaceae</taxon>
        <taxon>Phaeodactylum</taxon>
    </lineage>
</organism>
<dbReference type="Proteomes" id="UP000836788">
    <property type="component" value="Chromosome 19"/>
</dbReference>